<dbReference type="SUPFAM" id="SSF46565">
    <property type="entry name" value="Chaperone J-domain"/>
    <property type="match status" value="1"/>
</dbReference>
<dbReference type="InterPro" id="IPR051727">
    <property type="entry name" value="DnaJ_C3_Co-chaperones"/>
</dbReference>
<evidence type="ECO:0000313" key="5">
    <source>
        <dbReference type="EMBL" id="TFF30439.1"/>
    </source>
</evidence>
<evidence type="ECO:0000313" key="6">
    <source>
        <dbReference type="Proteomes" id="UP000297540"/>
    </source>
</evidence>
<dbReference type="AlphaFoldDB" id="A0A4Y8RYV5"/>
<dbReference type="RefSeq" id="WP_133236825.1">
    <property type="nucleotide sequence ID" value="NZ_SOZE01000054.1"/>
</dbReference>
<dbReference type="CDD" id="cd06257">
    <property type="entry name" value="DnaJ"/>
    <property type="match status" value="1"/>
</dbReference>
<keyword evidence="3" id="KW-0256">Endoplasmic reticulum</keyword>
<feature type="domain" description="J" evidence="4">
    <location>
        <begin position="6"/>
        <end position="67"/>
    </location>
</feature>
<dbReference type="Pfam" id="PF13619">
    <property type="entry name" value="KTSC"/>
    <property type="match status" value="1"/>
</dbReference>
<dbReference type="EMBL" id="SOZE01000054">
    <property type="protein sequence ID" value="TFF30439.1"/>
    <property type="molecule type" value="Genomic_DNA"/>
</dbReference>
<evidence type="ECO:0000259" key="4">
    <source>
        <dbReference type="PROSITE" id="PS50076"/>
    </source>
</evidence>
<dbReference type="InterPro" id="IPR001623">
    <property type="entry name" value="DnaJ_domain"/>
</dbReference>
<dbReference type="Pfam" id="PF00226">
    <property type="entry name" value="DnaJ"/>
    <property type="match status" value="1"/>
</dbReference>
<dbReference type="Proteomes" id="UP000297540">
    <property type="component" value="Unassembled WGS sequence"/>
</dbReference>
<organism evidence="5 6">
    <name type="scientific">Mucilaginibacter psychrotolerans</name>
    <dbReference type="NCBI Taxonomy" id="1524096"/>
    <lineage>
        <taxon>Bacteria</taxon>
        <taxon>Pseudomonadati</taxon>
        <taxon>Bacteroidota</taxon>
        <taxon>Sphingobacteriia</taxon>
        <taxon>Sphingobacteriales</taxon>
        <taxon>Sphingobacteriaceae</taxon>
        <taxon>Mucilaginibacter</taxon>
    </lineage>
</organism>
<accession>A0A4Y8RYV5</accession>
<comment type="caution">
    <text evidence="5">The sequence shown here is derived from an EMBL/GenBank/DDBJ whole genome shotgun (WGS) entry which is preliminary data.</text>
</comment>
<sequence>MKKIVDYRKLLGVTEAAELQELKTIYRSMMKTWHPDKFQHSAEEKEAAEEKSKTIIEAYHFLVSIAPETRNQTIADYTLTTTSSNIADYEYKSQVLTVKFLDGAEYEYFDVPRAIYVKLVNADSPGRFARRHIFNNYVYRSVSRLVASA</sequence>
<comment type="subcellular location">
    <subcellularLocation>
        <location evidence="1">Endoplasmic reticulum</location>
    </subcellularLocation>
</comment>
<dbReference type="Gene3D" id="1.10.287.110">
    <property type="entry name" value="DnaJ domain"/>
    <property type="match status" value="1"/>
</dbReference>
<gene>
    <name evidence="5" type="ORF">E2R66_27120</name>
</gene>
<dbReference type="OrthoDB" id="665715at2"/>
<dbReference type="PANTHER" id="PTHR44140">
    <property type="entry name" value="LD25575P"/>
    <property type="match status" value="1"/>
</dbReference>
<evidence type="ECO:0000256" key="3">
    <source>
        <dbReference type="ARBA" id="ARBA00022824"/>
    </source>
</evidence>
<protein>
    <submittedName>
        <fullName evidence="5">KTSC domain-containing protein</fullName>
    </submittedName>
</protein>
<keyword evidence="2" id="KW-0732">Signal</keyword>
<proteinExistence type="predicted"/>
<dbReference type="InterPro" id="IPR036869">
    <property type="entry name" value="J_dom_sf"/>
</dbReference>
<reference evidence="5 6" key="1">
    <citation type="journal article" date="2017" name="Int. J. Syst. Evol. Microbiol.">
        <title>Mucilaginibacterpsychrotolerans sp. nov., isolated from peatlands.</title>
        <authorList>
            <person name="Deng Y."/>
            <person name="Shen L."/>
            <person name="Xu B."/>
            <person name="Liu Y."/>
            <person name="Gu Z."/>
            <person name="Liu H."/>
            <person name="Zhou Y."/>
        </authorList>
    </citation>
    <scope>NUCLEOTIDE SEQUENCE [LARGE SCALE GENOMIC DNA]</scope>
    <source>
        <strain evidence="5 6">NH7-4</strain>
    </source>
</reference>
<evidence type="ECO:0000256" key="1">
    <source>
        <dbReference type="ARBA" id="ARBA00004240"/>
    </source>
</evidence>
<dbReference type="GO" id="GO:0051087">
    <property type="term" value="F:protein-folding chaperone binding"/>
    <property type="evidence" value="ECO:0007669"/>
    <property type="project" value="TreeGrafter"/>
</dbReference>
<keyword evidence="6" id="KW-1185">Reference proteome</keyword>
<dbReference type="PANTHER" id="PTHR44140:SF2">
    <property type="entry name" value="LD25575P"/>
    <property type="match status" value="1"/>
</dbReference>
<name>A0A4Y8RYV5_9SPHI</name>
<dbReference type="SMART" id="SM00271">
    <property type="entry name" value="DnaJ"/>
    <property type="match status" value="1"/>
</dbReference>
<dbReference type="PRINTS" id="PR00625">
    <property type="entry name" value="JDOMAIN"/>
</dbReference>
<evidence type="ECO:0000256" key="2">
    <source>
        <dbReference type="ARBA" id="ARBA00022729"/>
    </source>
</evidence>
<dbReference type="InterPro" id="IPR025309">
    <property type="entry name" value="KTSC_dom"/>
</dbReference>
<dbReference type="GO" id="GO:0051787">
    <property type="term" value="F:misfolded protein binding"/>
    <property type="evidence" value="ECO:0007669"/>
    <property type="project" value="TreeGrafter"/>
</dbReference>
<dbReference type="PROSITE" id="PS50076">
    <property type="entry name" value="DNAJ_2"/>
    <property type="match status" value="1"/>
</dbReference>
<dbReference type="GO" id="GO:0034975">
    <property type="term" value="P:protein folding in endoplasmic reticulum"/>
    <property type="evidence" value="ECO:0007669"/>
    <property type="project" value="TreeGrafter"/>
</dbReference>